<feature type="transmembrane region" description="Helical" evidence="2">
    <location>
        <begin position="92"/>
        <end position="111"/>
    </location>
</feature>
<keyword evidence="5" id="KW-1185">Reference proteome</keyword>
<dbReference type="InterPro" id="IPR016195">
    <property type="entry name" value="Pol/histidinol_Pase-like"/>
</dbReference>
<keyword evidence="2" id="KW-1133">Transmembrane helix</keyword>
<dbReference type="Gene3D" id="3.20.20.140">
    <property type="entry name" value="Metal-dependent hydrolases"/>
    <property type="match status" value="1"/>
</dbReference>
<dbReference type="GO" id="GO:0004534">
    <property type="term" value="F:5'-3' RNA exonuclease activity"/>
    <property type="evidence" value="ECO:0007669"/>
    <property type="project" value="TreeGrafter"/>
</dbReference>
<evidence type="ECO:0000259" key="3">
    <source>
        <dbReference type="SMART" id="SM00481"/>
    </source>
</evidence>
<feature type="domain" description="Polymerase/histidinol phosphatase N-terminal" evidence="3">
    <location>
        <begin position="149"/>
        <end position="217"/>
    </location>
</feature>
<accession>A0A9N9HGF3</accession>
<dbReference type="PANTHER" id="PTHR42924">
    <property type="entry name" value="EXONUCLEASE"/>
    <property type="match status" value="1"/>
</dbReference>
<dbReference type="InterPro" id="IPR052018">
    <property type="entry name" value="PHP_domain"/>
</dbReference>
<dbReference type="SUPFAM" id="SSF89550">
    <property type="entry name" value="PHP domain-like"/>
    <property type="match status" value="1"/>
</dbReference>
<feature type="transmembrane region" description="Helical" evidence="2">
    <location>
        <begin position="419"/>
        <end position="440"/>
    </location>
</feature>
<protein>
    <submittedName>
        <fullName evidence="4">11863_t:CDS:1</fullName>
    </submittedName>
</protein>
<evidence type="ECO:0000256" key="2">
    <source>
        <dbReference type="SAM" id="Phobius"/>
    </source>
</evidence>
<name>A0A9N9HGF3_9GLOM</name>
<keyword evidence="2" id="KW-0812">Transmembrane</keyword>
<gene>
    <name evidence="4" type="ORF">AMORRO_LOCUS11143</name>
</gene>
<dbReference type="NCBIfam" id="NF038032">
    <property type="entry name" value="CehA_McbA_metalo"/>
    <property type="match status" value="1"/>
</dbReference>
<dbReference type="GO" id="GO:0035312">
    <property type="term" value="F:5'-3' DNA exonuclease activity"/>
    <property type="evidence" value="ECO:0007669"/>
    <property type="project" value="TreeGrafter"/>
</dbReference>
<comment type="caution">
    <text evidence="4">The sequence shown here is derived from an EMBL/GenBank/DDBJ whole genome shotgun (WGS) entry which is preliminary data.</text>
</comment>
<dbReference type="AlphaFoldDB" id="A0A9N9HGF3"/>
<dbReference type="PANTHER" id="PTHR42924:SF3">
    <property type="entry name" value="POLYMERASE_HISTIDINOL PHOSPHATASE N-TERMINAL DOMAIN-CONTAINING PROTEIN"/>
    <property type="match status" value="1"/>
</dbReference>
<organism evidence="4 5">
    <name type="scientific">Acaulospora morrowiae</name>
    <dbReference type="NCBI Taxonomy" id="94023"/>
    <lineage>
        <taxon>Eukaryota</taxon>
        <taxon>Fungi</taxon>
        <taxon>Fungi incertae sedis</taxon>
        <taxon>Mucoromycota</taxon>
        <taxon>Glomeromycotina</taxon>
        <taxon>Glomeromycetes</taxon>
        <taxon>Diversisporales</taxon>
        <taxon>Acaulosporaceae</taxon>
        <taxon>Acaulospora</taxon>
    </lineage>
</organism>
<proteinExistence type="predicted"/>
<reference evidence="4" key="1">
    <citation type="submission" date="2021-06" db="EMBL/GenBank/DDBJ databases">
        <authorList>
            <person name="Kallberg Y."/>
            <person name="Tangrot J."/>
            <person name="Rosling A."/>
        </authorList>
    </citation>
    <scope>NUCLEOTIDE SEQUENCE</scope>
    <source>
        <strain evidence="4">CL551</strain>
    </source>
</reference>
<keyword evidence="2" id="KW-0472">Membrane</keyword>
<dbReference type="InterPro" id="IPR003141">
    <property type="entry name" value="Pol/His_phosphatase_N"/>
</dbReference>
<dbReference type="EMBL" id="CAJVPV010013538">
    <property type="protein sequence ID" value="CAG8678572.1"/>
    <property type="molecule type" value="Genomic_DNA"/>
</dbReference>
<feature type="region of interest" description="Disordered" evidence="1">
    <location>
        <begin position="27"/>
        <end position="65"/>
    </location>
</feature>
<sequence>MDRGTGDNNIDDDNSSLFNNASIPFRSRFFDDDDNPPFQPLETDTPFSSFPPPPPSPTQTQPRWMFRPSPQKYFTTKIKPHTKYLSEMCNRLGQFILIILTLCIFSLILRYQSVPDSKDFSEVDFDWKFNPATYLKPNEEFFGNYNVLLNGHIHTTYSDGKMTPEQVLKWSMAYGYNAIIVSDHNTIEGGLETQRIAREKYGNNITVIPAIEYTSCRIHMQFIGLEVNPFQPFNDPEPTNERLKEMIDKVHTLGGLVTVNHIPWSNSTEWGYQETTLPNHPTREELLEMGVDGFEIINGNIFDHETYTFARDHVLLMLTGTDLHHPSTTAHSWTLLRTENLTAEGIMSQLRDKKTTFMFDAAGARPVYYPPDNPSYYKLLPLLAFAGIWNSYFDDYRGMYSFQGTFCHQRRVVIHWRSYWWLVIWCLVFFGFYEIGRWGVSKLKRIGIMKFEEWLNRRRNRRISSSSEEERLLNNENDLIDMEA</sequence>
<evidence type="ECO:0000313" key="4">
    <source>
        <dbReference type="EMBL" id="CAG8678572.1"/>
    </source>
</evidence>
<evidence type="ECO:0000313" key="5">
    <source>
        <dbReference type="Proteomes" id="UP000789342"/>
    </source>
</evidence>
<evidence type="ECO:0000256" key="1">
    <source>
        <dbReference type="SAM" id="MobiDB-lite"/>
    </source>
</evidence>
<dbReference type="SMART" id="SM00481">
    <property type="entry name" value="POLIIIAc"/>
    <property type="match status" value="1"/>
</dbReference>
<dbReference type="OrthoDB" id="16564at2759"/>
<dbReference type="Proteomes" id="UP000789342">
    <property type="component" value="Unassembled WGS sequence"/>
</dbReference>